<dbReference type="CDD" id="cd00609">
    <property type="entry name" value="AAT_like"/>
    <property type="match status" value="1"/>
</dbReference>
<dbReference type="EC" id="2.6.1.-" evidence="6"/>
<evidence type="ECO:0000256" key="5">
    <source>
        <dbReference type="ARBA" id="ARBA00022898"/>
    </source>
</evidence>
<evidence type="ECO:0000256" key="4">
    <source>
        <dbReference type="ARBA" id="ARBA00022679"/>
    </source>
</evidence>
<reference evidence="8 9" key="1">
    <citation type="submission" date="2020-08" db="EMBL/GenBank/DDBJ databases">
        <title>Bridging the membrane lipid divide: bacteria of the FCB group superphylum have the potential to synthesize archaeal ether lipids.</title>
        <authorList>
            <person name="Villanueva L."/>
            <person name="Von Meijenfeldt F.A.B."/>
            <person name="Westbye A.B."/>
            <person name="Yadav S."/>
            <person name="Hopmans E.C."/>
            <person name="Dutilh B.E."/>
            <person name="Sinninghe Damste J.S."/>
        </authorList>
    </citation>
    <scope>NUCLEOTIDE SEQUENCE [LARGE SCALE GENOMIC DNA]</scope>
    <source>
        <strain evidence="8">NIOZ-UU36</strain>
    </source>
</reference>
<dbReference type="PANTHER" id="PTHR46383:SF1">
    <property type="entry name" value="ASPARTATE AMINOTRANSFERASE"/>
    <property type="match status" value="1"/>
</dbReference>
<keyword evidence="3 6" id="KW-0032">Aminotransferase</keyword>
<dbReference type="InterPro" id="IPR004839">
    <property type="entry name" value="Aminotransferase_I/II_large"/>
</dbReference>
<dbReference type="Gene3D" id="3.40.640.10">
    <property type="entry name" value="Type I PLP-dependent aspartate aminotransferase-like (Major domain)"/>
    <property type="match status" value="1"/>
</dbReference>
<sequence length="432" mass="48211">MNRKSTKPTSNIRSRIENLYYSPTLAINDQVQNIRDDGLQILHLGFGQSPFPVHPVIQSALQANVDKNLYLPSAGLPELRHIAKNYFSKSLGFDGEGYEAIIGPGSKELLFDIQMVVDGDLLLPVPSWVSYAPQAMLIEDRVIKIPTVIAENYHITAERLENAIQSAIRDGKNPRKLIVNSPNNPTGLILPPAQISEIVQICRTYNILVISDEIYGLVDYKRDHVSIARFYPEGTIVTSGLSKHLSLGGFRLGIILIPKTLMAIYDGVLRVASETWSCVSAPIQFASIQAFKNDSQIEDYIRSCTRIHALVSQYVRDALANIGVDYPDPQGAFYLYPDFEPFRVKLRERGIETSDQLAIDLLMKTHIASLPGTSFGDEPGKLRLRLASCDFDGQTALDFFRDHPSCSPEKFVSACCPNIKLACERLESYFFL</sequence>
<evidence type="ECO:0000256" key="2">
    <source>
        <dbReference type="ARBA" id="ARBA00007441"/>
    </source>
</evidence>
<dbReference type="GO" id="GO:0030170">
    <property type="term" value="F:pyridoxal phosphate binding"/>
    <property type="evidence" value="ECO:0007669"/>
    <property type="project" value="InterPro"/>
</dbReference>
<proteinExistence type="inferred from homology"/>
<dbReference type="AlphaFoldDB" id="A0A8J6NRT4"/>
<dbReference type="PANTHER" id="PTHR46383">
    <property type="entry name" value="ASPARTATE AMINOTRANSFERASE"/>
    <property type="match status" value="1"/>
</dbReference>
<comment type="similarity">
    <text evidence="2 6">Belongs to the class-I pyridoxal-phosphate-dependent aminotransferase family.</text>
</comment>
<dbReference type="Proteomes" id="UP000614469">
    <property type="component" value="Unassembled WGS sequence"/>
</dbReference>
<comment type="cofactor">
    <cofactor evidence="1 6">
        <name>pyridoxal 5'-phosphate</name>
        <dbReference type="ChEBI" id="CHEBI:597326"/>
    </cofactor>
</comment>
<dbReference type="InterPro" id="IPR015424">
    <property type="entry name" value="PyrdxlP-dep_Trfase"/>
</dbReference>
<dbReference type="PROSITE" id="PS00105">
    <property type="entry name" value="AA_TRANSFER_CLASS_1"/>
    <property type="match status" value="1"/>
</dbReference>
<dbReference type="Pfam" id="PF00155">
    <property type="entry name" value="Aminotran_1_2"/>
    <property type="match status" value="1"/>
</dbReference>
<evidence type="ECO:0000256" key="6">
    <source>
        <dbReference type="RuleBase" id="RU000481"/>
    </source>
</evidence>
<name>A0A8J6NRT4_9CHLR</name>
<evidence type="ECO:0000256" key="1">
    <source>
        <dbReference type="ARBA" id="ARBA00001933"/>
    </source>
</evidence>
<dbReference type="EMBL" id="JACNJN010000184">
    <property type="protein sequence ID" value="MBC8336684.1"/>
    <property type="molecule type" value="Genomic_DNA"/>
</dbReference>
<evidence type="ECO:0000313" key="8">
    <source>
        <dbReference type="EMBL" id="MBC8336684.1"/>
    </source>
</evidence>
<feature type="domain" description="Aminotransferase class I/classII large" evidence="7">
    <location>
        <begin position="42"/>
        <end position="390"/>
    </location>
</feature>
<accession>A0A8J6NRT4</accession>
<dbReference type="GO" id="GO:0008483">
    <property type="term" value="F:transaminase activity"/>
    <property type="evidence" value="ECO:0007669"/>
    <property type="project" value="UniProtKB-KW"/>
</dbReference>
<dbReference type="GO" id="GO:0006520">
    <property type="term" value="P:amino acid metabolic process"/>
    <property type="evidence" value="ECO:0007669"/>
    <property type="project" value="InterPro"/>
</dbReference>
<comment type="caution">
    <text evidence="8">The sequence shown here is derived from an EMBL/GenBank/DDBJ whole genome shotgun (WGS) entry which is preliminary data.</text>
</comment>
<dbReference type="InterPro" id="IPR015421">
    <property type="entry name" value="PyrdxlP-dep_Trfase_major"/>
</dbReference>
<dbReference type="InterPro" id="IPR004838">
    <property type="entry name" value="NHTrfase_class1_PyrdxlP-BS"/>
</dbReference>
<dbReference type="InterPro" id="IPR015422">
    <property type="entry name" value="PyrdxlP-dep_Trfase_small"/>
</dbReference>
<organism evidence="8 9">
    <name type="scientific">Candidatus Desulfolinea nitratireducens</name>
    <dbReference type="NCBI Taxonomy" id="2841698"/>
    <lineage>
        <taxon>Bacteria</taxon>
        <taxon>Bacillati</taxon>
        <taxon>Chloroflexota</taxon>
        <taxon>Anaerolineae</taxon>
        <taxon>Anaerolineales</taxon>
        <taxon>Anaerolineales incertae sedis</taxon>
        <taxon>Candidatus Desulfolinea</taxon>
    </lineage>
</organism>
<dbReference type="InterPro" id="IPR050596">
    <property type="entry name" value="AspAT/PAT-like"/>
</dbReference>
<evidence type="ECO:0000256" key="3">
    <source>
        <dbReference type="ARBA" id="ARBA00022576"/>
    </source>
</evidence>
<evidence type="ECO:0000259" key="7">
    <source>
        <dbReference type="Pfam" id="PF00155"/>
    </source>
</evidence>
<keyword evidence="5" id="KW-0663">Pyridoxal phosphate</keyword>
<evidence type="ECO:0000313" key="9">
    <source>
        <dbReference type="Proteomes" id="UP000614469"/>
    </source>
</evidence>
<dbReference type="SUPFAM" id="SSF53383">
    <property type="entry name" value="PLP-dependent transferases"/>
    <property type="match status" value="1"/>
</dbReference>
<dbReference type="Gene3D" id="3.90.1150.10">
    <property type="entry name" value="Aspartate Aminotransferase, domain 1"/>
    <property type="match status" value="1"/>
</dbReference>
<protein>
    <recommendedName>
        <fullName evidence="6">Aminotransferase</fullName>
        <ecNumber evidence="6">2.6.1.-</ecNumber>
    </recommendedName>
</protein>
<keyword evidence="4 6" id="KW-0808">Transferase</keyword>
<gene>
    <name evidence="8" type="ORF">H8E29_15590</name>
</gene>